<keyword evidence="2" id="KW-1185">Reference proteome</keyword>
<sequence length="479" mass="53146">MNKKIIPAIALLAFMVLGCEKKATVLPPRPVSEEVSQIAARYTELLASSSNGWILAYKPEQYDDTVYMQLRFQGVQTMSILSGYRGFHTVQEAVTYDFEGNYVPIIVFPGESVFGELAARFNGSQKFKMTYVENGGYFNLVRSDGYDNEAFRLDPAGAANQAKLDAQVDAVLAQIAHEEEQARLAEETRLKVKAFAEISTDFYFYNLITERFSARIDALDTLAKTISLTYKETPASVPTSATVTYSIYPKGIVISPVISYGSVVVDSIELGEVQEPTLQIVKAGNAGTGTMGYMHEAPYDFTLTTDRGTSITDWVTAPAQQVGLFAYTQNAEDYYSEVVNQHRQVFGTYLEQHGSDVKTDTRLVHQLYFPATSPTNLQISTHRQSASGNLFFLYRFAMEKSEAAASALTITFTEPAGATVPLKAGFDEYFSHVFPEEGVTVVPVIVGTTLRLRLVSVKDSRIWVEYILQTAAHRSLRFD</sequence>
<protein>
    <recommendedName>
        <fullName evidence="3">DUF4302 domain-containing protein</fullName>
    </recommendedName>
</protein>
<dbReference type="RefSeq" id="WP_090969946.1">
    <property type="nucleotide sequence ID" value="NZ_FOLL01000001.1"/>
</dbReference>
<organism evidence="1 2">
    <name type="scientific">Parapedobacter composti</name>
    <dbReference type="NCBI Taxonomy" id="623281"/>
    <lineage>
        <taxon>Bacteria</taxon>
        <taxon>Pseudomonadati</taxon>
        <taxon>Bacteroidota</taxon>
        <taxon>Sphingobacteriia</taxon>
        <taxon>Sphingobacteriales</taxon>
        <taxon>Sphingobacteriaceae</taxon>
        <taxon>Parapedobacter</taxon>
    </lineage>
</organism>
<reference evidence="1 2" key="1">
    <citation type="submission" date="2016-10" db="EMBL/GenBank/DDBJ databases">
        <authorList>
            <person name="de Groot N.N."/>
        </authorList>
    </citation>
    <scope>NUCLEOTIDE SEQUENCE [LARGE SCALE GENOMIC DNA]</scope>
    <source>
        <strain evidence="1 2">DSM 22900</strain>
    </source>
</reference>
<dbReference type="PROSITE" id="PS51257">
    <property type="entry name" value="PROKAR_LIPOPROTEIN"/>
    <property type="match status" value="1"/>
</dbReference>
<proteinExistence type="predicted"/>
<dbReference type="EMBL" id="FOLL01000001">
    <property type="protein sequence ID" value="SFB77958.1"/>
    <property type="molecule type" value="Genomic_DNA"/>
</dbReference>
<dbReference type="AlphaFoldDB" id="A0A1I1DY81"/>
<dbReference type="OrthoDB" id="637205at2"/>
<dbReference type="Proteomes" id="UP000199577">
    <property type="component" value="Unassembled WGS sequence"/>
</dbReference>
<evidence type="ECO:0008006" key="3">
    <source>
        <dbReference type="Google" id="ProtNLM"/>
    </source>
</evidence>
<gene>
    <name evidence="1" type="ORF">SAMN05421747_10158</name>
</gene>
<name>A0A1I1DY81_9SPHI</name>
<dbReference type="STRING" id="623281.SAMN05421747_10158"/>
<evidence type="ECO:0000313" key="2">
    <source>
        <dbReference type="Proteomes" id="UP000199577"/>
    </source>
</evidence>
<accession>A0A1I1DY81</accession>
<evidence type="ECO:0000313" key="1">
    <source>
        <dbReference type="EMBL" id="SFB77958.1"/>
    </source>
</evidence>